<gene>
    <name evidence="9" type="primary">psbI</name>
    <name evidence="10" type="ORF">FLM9_17</name>
</gene>
<accession>A0A164ZPJ5</accession>
<keyword evidence="11" id="KW-1185">Reference proteome</keyword>
<proteinExistence type="inferred from homology"/>
<dbReference type="EMBL" id="FITM01000002">
    <property type="protein sequence ID" value="SAY38237.1"/>
    <property type="molecule type" value="Genomic_DNA"/>
</dbReference>
<evidence type="ECO:0000256" key="1">
    <source>
        <dbReference type="ARBA" id="ARBA00004167"/>
    </source>
</evidence>
<keyword evidence="8 9" id="KW-0604">Photosystem II</keyword>
<evidence type="ECO:0000256" key="3">
    <source>
        <dbReference type="ARBA" id="ARBA00022531"/>
    </source>
</evidence>
<evidence type="ECO:0000256" key="8">
    <source>
        <dbReference type="ARBA" id="ARBA00023276"/>
    </source>
</evidence>
<feature type="transmembrane region" description="Helical" evidence="9">
    <location>
        <begin position="28"/>
        <end position="47"/>
    </location>
</feature>
<evidence type="ECO:0000313" key="10">
    <source>
        <dbReference type="EMBL" id="SAY38237.1"/>
    </source>
</evidence>
<evidence type="ECO:0000256" key="4">
    <source>
        <dbReference type="ARBA" id="ARBA00022692"/>
    </source>
</evidence>
<dbReference type="NCBIfam" id="NF002735">
    <property type="entry name" value="PRK02655.1"/>
    <property type="match status" value="1"/>
</dbReference>
<dbReference type="Pfam" id="PF02532">
    <property type="entry name" value="PsbI"/>
    <property type="match status" value="1"/>
</dbReference>
<reference evidence="11" key="1">
    <citation type="submission" date="2016-02" db="EMBL/GenBank/DDBJ databases">
        <authorList>
            <person name="liu f."/>
        </authorList>
    </citation>
    <scope>NUCLEOTIDE SEQUENCE [LARGE SCALE GENOMIC DNA]</scope>
</reference>
<dbReference type="PANTHER" id="PTHR35772:SF1">
    <property type="entry name" value="PHOTOSYSTEM II REACTION CENTER PROTEIN I"/>
    <property type="match status" value="1"/>
</dbReference>
<organism evidence="10 11">
    <name type="scientific">Candidatus Synechococcus spongiarum</name>
    <dbReference type="NCBI Taxonomy" id="431041"/>
    <lineage>
        <taxon>Bacteria</taxon>
        <taxon>Bacillati</taxon>
        <taxon>Cyanobacteriota</taxon>
        <taxon>Cyanophyceae</taxon>
        <taxon>Synechococcales</taxon>
        <taxon>Synechococcaceae</taxon>
        <taxon>Synechococcus</taxon>
    </lineage>
</organism>
<comment type="subcellular location">
    <subcellularLocation>
        <location evidence="9">Cellular thylakoid membrane</location>
        <topology evidence="9">Single-pass membrane protein</topology>
    </subcellularLocation>
    <subcellularLocation>
        <location evidence="1">Membrane</location>
        <topology evidence="1">Single-pass membrane protein</topology>
    </subcellularLocation>
</comment>
<keyword evidence="3 9" id="KW-0602">Photosynthesis</keyword>
<dbReference type="GO" id="GO:0031676">
    <property type="term" value="C:plasma membrane-derived thylakoid membrane"/>
    <property type="evidence" value="ECO:0007669"/>
    <property type="project" value="UniProtKB-SubCell"/>
</dbReference>
<name>A0A164ZPJ5_9SYNE</name>
<dbReference type="SUPFAM" id="SSF161041">
    <property type="entry name" value="Photosystem II reaction center protein I, PsbI"/>
    <property type="match status" value="1"/>
</dbReference>
<sequence length="61" mass="6981">MQHPQESSPWILVYSGFCRTTTMLALKISVYAVVFFFVGLFMFGFLASDPSRTPSRKDLEE</sequence>
<comment type="similarity">
    <text evidence="9">Belongs to the PsbI family.</text>
</comment>
<dbReference type="HAMAP" id="MF_01316">
    <property type="entry name" value="PSII_PsbI"/>
    <property type="match status" value="1"/>
</dbReference>
<keyword evidence="4 9" id="KW-0812">Transmembrane</keyword>
<dbReference type="PANTHER" id="PTHR35772">
    <property type="entry name" value="PHOTOSYSTEM II REACTION CENTER PROTEIN I"/>
    <property type="match status" value="1"/>
</dbReference>
<keyword evidence="7 9" id="KW-0472">Membrane</keyword>
<dbReference type="GO" id="GO:0009539">
    <property type="term" value="C:photosystem II reaction center"/>
    <property type="evidence" value="ECO:0007669"/>
    <property type="project" value="InterPro"/>
</dbReference>
<evidence type="ECO:0000256" key="9">
    <source>
        <dbReference type="HAMAP-Rule" id="MF_01316"/>
    </source>
</evidence>
<evidence type="ECO:0000256" key="2">
    <source>
        <dbReference type="ARBA" id="ARBA00022469"/>
    </source>
</evidence>
<evidence type="ECO:0000256" key="7">
    <source>
        <dbReference type="ARBA" id="ARBA00023136"/>
    </source>
</evidence>
<protein>
    <recommendedName>
        <fullName evidence="9">Photosystem II reaction center protein I</fullName>
        <shortName evidence="9">PSII-I</shortName>
    </recommendedName>
    <alternativeName>
        <fullName evidence="9">PSII 4.4 kDa protein</fullName>
    </alternativeName>
</protein>
<evidence type="ECO:0000313" key="11">
    <source>
        <dbReference type="Proteomes" id="UP000182631"/>
    </source>
</evidence>
<evidence type="ECO:0000256" key="5">
    <source>
        <dbReference type="ARBA" id="ARBA00022989"/>
    </source>
</evidence>
<dbReference type="InterPro" id="IPR037271">
    <property type="entry name" value="PSII_PsbI_sf"/>
</dbReference>
<dbReference type="GO" id="GO:0015979">
    <property type="term" value="P:photosynthesis"/>
    <property type="evidence" value="ECO:0007669"/>
    <property type="project" value="UniProtKB-UniRule"/>
</dbReference>
<comment type="subunit">
    <text evidence="9">PSII is composed of 1 copy each of membrane proteins PsbA, PsbB, PsbC, PsbD, PsbE, PsbF, PsbH, PsbI, PsbJ, PsbK, PsbL, PsbM, PsbT, PsbX, PsbY, PsbZ, Psb30/Ycf12, peripheral proteins PsbO, CyanoQ (PsbQ), PsbU, PsbV and a large number of cofactors. It forms dimeric complexes.</text>
</comment>
<comment type="function">
    <text evidence="9">One of the components of the core complex of photosystem II (PSII), required for its stability and/or assembly. PSII is a light-driven water:plastoquinone oxidoreductase that uses light energy to abstract electrons from H(2)O, generating O(2) and a proton gradient subsequently used for ATP formation. It consists of a core antenna complex that captures photons, and an electron transfer chain that converts photonic excitation into a charge separation.</text>
</comment>
<evidence type="ECO:0000256" key="6">
    <source>
        <dbReference type="ARBA" id="ARBA00023078"/>
    </source>
</evidence>
<dbReference type="InterPro" id="IPR003686">
    <property type="entry name" value="PSII_PsbI"/>
</dbReference>
<keyword evidence="5 9" id="KW-1133">Transmembrane helix</keyword>
<keyword evidence="2 9" id="KW-0674">Reaction center</keyword>
<dbReference type="AlphaFoldDB" id="A0A164ZPJ5"/>
<dbReference type="Proteomes" id="UP000182631">
    <property type="component" value="Unassembled WGS sequence"/>
</dbReference>
<keyword evidence="6 9" id="KW-0793">Thylakoid</keyword>